<reference evidence="1" key="1">
    <citation type="submission" date="2023-10" db="EMBL/GenBank/DDBJ databases">
        <title>Amphibacter perezi, gen. nov., sp. nov. a novel taxa of the family Comamonadaceae, class Betaproteobacteria isolated from the skin microbiota of Pelophylax perezi from different populations.</title>
        <authorList>
            <person name="Costa S."/>
            <person name="Proenca D.N."/>
            <person name="Lopes I."/>
            <person name="Morais P.V."/>
        </authorList>
    </citation>
    <scope>NUCLEOTIDE SEQUENCE</scope>
    <source>
        <strain evidence="1">SL12-8</strain>
    </source>
</reference>
<dbReference type="Proteomes" id="UP001364695">
    <property type="component" value="Unassembled WGS sequence"/>
</dbReference>
<name>A0ACC6P330_9BURK</name>
<evidence type="ECO:0000313" key="1">
    <source>
        <dbReference type="EMBL" id="MEJ7138646.1"/>
    </source>
</evidence>
<organism evidence="1 2">
    <name type="scientific">Amphibiibacter pelophylacis</name>
    <dbReference type="NCBI Taxonomy" id="1799477"/>
    <lineage>
        <taxon>Bacteria</taxon>
        <taxon>Pseudomonadati</taxon>
        <taxon>Pseudomonadota</taxon>
        <taxon>Betaproteobacteria</taxon>
        <taxon>Burkholderiales</taxon>
        <taxon>Sphaerotilaceae</taxon>
        <taxon>Amphibiibacter</taxon>
    </lineage>
</organism>
<keyword evidence="2" id="KW-1185">Reference proteome</keyword>
<protein>
    <submittedName>
        <fullName evidence="1">SLBB domain-containing protein</fullName>
    </submittedName>
</protein>
<sequence>MSHTVLPRPQAAARCFVLNLIPVFLLLVTLLMAVPAHAQVFSEENIQRALGGNTGPAAASSSRAGAQITTGAADAAGVAGPVQLRSGSSGVPSTVRLGSAQDPVTADRLLAPAPVSEFTRYVRELVRAKNDGMADAKGQRPIAPLGSDLVLSADDAGVGPAQDSAVPPDYRIKVGDTLALTIWGSVEADLRLEVDRAGRVSVPRVGTIAVAGVPYAKLASVIRQRVGTVFRNFDLSVTLGNIQGIRVFVTGYAERPGSYVVSGFSTLSQVLFAAGGPSASGSFRNIQLKRGNRVVSRFDLYDLLARGDRSGDVSLQSNDVIFVGSVGPQVALIGSVNRPAILEIQPGETVRDALQMAGGFAPSADTSRLTLQRIADRNTGLYTPLRMPQDASLRLSQGDVLQAYSAVEVRPSLDRQNKRVLLEGEVLRPGQYVLPANATLADAVQMAGGLTPGAYLYGTQFVRESVRKDQQQSYAQAVQDFEVEMRRNIVTQRVDTGDQATAQTGQMQALTTLVQRLQEVKPSGRLVLQLQPGSGDVGQLPAMLVEDGDRLYIPARPSSVGVFGSVISAGNFLADQPRPLSYFLAQAGGPTPGADSKGVFVLRANGQVVSARQVATGFFGGNSFGSTMVNPGDTIFMPEEANKTYFLRNAKDWTQIISQFGLGAAAIKALGF</sequence>
<accession>A0ACC6P330</accession>
<proteinExistence type="predicted"/>
<gene>
    <name evidence="1" type="ORF">RV045_09445</name>
</gene>
<comment type="caution">
    <text evidence="1">The sequence shown here is derived from an EMBL/GenBank/DDBJ whole genome shotgun (WGS) entry which is preliminary data.</text>
</comment>
<dbReference type="EMBL" id="JAWDIE010000013">
    <property type="protein sequence ID" value="MEJ7138646.1"/>
    <property type="molecule type" value="Genomic_DNA"/>
</dbReference>
<evidence type="ECO:0000313" key="2">
    <source>
        <dbReference type="Proteomes" id="UP001364695"/>
    </source>
</evidence>